<dbReference type="AlphaFoldDB" id="A0A6P8W7K1"/>
<dbReference type="Gene3D" id="3.90.1750.10">
    <property type="entry name" value="Hect, E3 ligase catalytic domains"/>
    <property type="match status" value="1"/>
</dbReference>
<evidence type="ECO:0000313" key="1">
    <source>
        <dbReference type="Proteomes" id="UP000515161"/>
    </source>
</evidence>
<dbReference type="SUPFAM" id="SSF56204">
    <property type="entry name" value="Hect, E3 ligase catalytic domain"/>
    <property type="match status" value="1"/>
</dbReference>
<dbReference type="InterPro" id="IPR035983">
    <property type="entry name" value="Hect_E3_ubiquitin_ligase"/>
</dbReference>
<protein>
    <submittedName>
        <fullName evidence="2">Uncharacterized protein LOC117561507 isoform X1</fullName>
    </submittedName>
</protein>
<accession>A0A6P8W7K1</accession>
<reference evidence="2" key="1">
    <citation type="submission" date="2025-08" db="UniProtKB">
        <authorList>
            <consortium name="RefSeq"/>
        </authorList>
    </citation>
    <scope>IDENTIFICATION</scope>
</reference>
<proteinExistence type="predicted"/>
<dbReference type="OrthoDB" id="8911154at2759"/>
<name>A0A6P8W7K1_GYMAC</name>
<dbReference type="Proteomes" id="UP000515161">
    <property type="component" value="Unplaced"/>
</dbReference>
<dbReference type="RefSeq" id="XP_034094873.1">
    <property type="nucleotide sequence ID" value="XM_034238982.1"/>
</dbReference>
<gene>
    <name evidence="2" type="primary">LOC117561507</name>
</gene>
<keyword evidence="1" id="KW-1185">Reference proteome</keyword>
<organism evidence="1 2">
    <name type="scientific">Gymnodraco acuticeps</name>
    <name type="common">Antarctic dragonfish</name>
    <dbReference type="NCBI Taxonomy" id="8218"/>
    <lineage>
        <taxon>Eukaryota</taxon>
        <taxon>Metazoa</taxon>
        <taxon>Chordata</taxon>
        <taxon>Craniata</taxon>
        <taxon>Vertebrata</taxon>
        <taxon>Euteleostomi</taxon>
        <taxon>Actinopterygii</taxon>
        <taxon>Neopterygii</taxon>
        <taxon>Teleostei</taxon>
        <taxon>Neoteleostei</taxon>
        <taxon>Acanthomorphata</taxon>
        <taxon>Eupercaria</taxon>
        <taxon>Perciformes</taxon>
        <taxon>Notothenioidei</taxon>
        <taxon>Bathydraconidae</taxon>
        <taxon>Gymnodraco</taxon>
    </lineage>
</organism>
<dbReference type="GeneID" id="117561507"/>
<dbReference type="InParanoid" id="A0A6P8W7K1"/>
<dbReference type="KEGG" id="gacu:117561507"/>
<evidence type="ECO:0000313" key="2">
    <source>
        <dbReference type="RefSeq" id="XP_034094873.1"/>
    </source>
</evidence>
<sequence>MARSFPGYFSKAPARGRKRFRSPCRVITSSGKTVTLQFYMLKGNTDRTPTASSELALLLAGMGSRTITLPQSADHFEISRLLTSQHPKLATSSGGWLLYKALGGSGQRKLSVIPPETEGYNGHFLKTVTGGVKNTIYIVPLQDELDTSPLPPDANEFQKMPKASCRVCGSCMPLQVLAAHVKSCVEHPSSGDDFDLHGGSSPEVTIVAESIPPESTPGTSNTMRPNLAACPVCLIEYPLDYLQVHASSCGDSVEETPSRMQDASKSTEDEIENLDDVIQAIADAVTTDGKTFDITVSRQNMLGLVQWQRQKKASPTNQLKVIFLGDAGIDTGALRKEFLTGMVAGIEERFFEKGTHGRRPNYSLSDLDKGHFRTVGEIMAASLAQGGPAPNVLMPWCYKFLCTGSLDLGHLDKSDVGDDQYTDLLSKVEAATDTTIQVLTEEILNCGYTGLISLEKKGEIIRAIVLHANLRLFPMLLQIKDGLNLYGLCNIMAKYPDICQSLFVPGVEMTADADFIISVCQAEFSERGSNKEQVEVTLMNHLQDFLQEMEQDKTDSGMENAALPSLSPRAFLQWITGQGHVPVLQEEKRRFKVNVKFNHHCQSHFGEHSICYPSVAACSRTITFPVQHMRSYADFKVVLVEAFHLGQEFSLV</sequence>
<dbReference type="GO" id="GO:0004842">
    <property type="term" value="F:ubiquitin-protein transferase activity"/>
    <property type="evidence" value="ECO:0007669"/>
    <property type="project" value="InterPro"/>
</dbReference>